<evidence type="ECO:0000256" key="15">
    <source>
        <dbReference type="ARBA" id="ARBA00023317"/>
    </source>
</evidence>
<dbReference type="FunFam" id="2.40.33.10:FF:000001">
    <property type="entry name" value="Pyruvate kinase"/>
    <property type="match status" value="1"/>
</dbReference>
<dbReference type="InterPro" id="IPR001697">
    <property type="entry name" value="Pyr_Knase"/>
</dbReference>
<gene>
    <name evidence="19" type="ORF">HNR31_000319</name>
</gene>
<keyword evidence="8" id="KW-0479">Metal-binding</keyword>
<dbReference type="InterPro" id="IPR011037">
    <property type="entry name" value="Pyrv_Knase-like_insert_dom_sf"/>
</dbReference>
<keyword evidence="11" id="KW-0067">ATP-binding</keyword>
<dbReference type="SUPFAM" id="SSF50800">
    <property type="entry name" value="PK beta-barrel domain-like"/>
    <property type="match status" value="1"/>
</dbReference>
<evidence type="ECO:0000259" key="18">
    <source>
        <dbReference type="Pfam" id="PF00224"/>
    </source>
</evidence>
<dbReference type="GO" id="GO:0030955">
    <property type="term" value="F:potassium ion binding"/>
    <property type="evidence" value="ECO:0007669"/>
    <property type="project" value="UniProtKB-UniRule"/>
</dbReference>
<keyword evidence="7 17" id="KW-0808">Transferase</keyword>
<evidence type="ECO:0000313" key="20">
    <source>
        <dbReference type="Proteomes" id="UP000523087"/>
    </source>
</evidence>
<dbReference type="InterPro" id="IPR015813">
    <property type="entry name" value="Pyrv/PenolPyrv_kinase-like_dom"/>
</dbReference>
<evidence type="ECO:0000256" key="17">
    <source>
        <dbReference type="RuleBase" id="RU000504"/>
    </source>
</evidence>
<evidence type="ECO:0000256" key="14">
    <source>
        <dbReference type="ARBA" id="ARBA00023152"/>
    </source>
</evidence>
<dbReference type="AlphaFoldDB" id="A0A7V9Z3V4"/>
<keyword evidence="20" id="KW-1185">Reference proteome</keyword>
<keyword evidence="9" id="KW-0547">Nucleotide-binding</keyword>
<comment type="cofactor">
    <cofactor evidence="1">
        <name>K(+)</name>
        <dbReference type="ChEBI" id="CHEBI:29103"/>
    </cofactor>
</comment>
<dbReference type="Gene3D" id="2.40.33.10">
    <property type="entry name" value="PK beta-barrel domain-like"/>
    <property type="match status" value="1"/>
</dbReference>
<dbReference type="EC" id="2.7.1.40" evidence="5 16"/>
<dbReference type="Pfam" id="PF00224">
    <property type="entry name" value="PK"/>
    <property type="match status" value="1"/>
</dbReference>
<evidence type="ECO:0000256" key="9">
    <source>
        <dbReference type="ARBA" id="ARBA00022741"/>
    </source>
</evidence>
<dbReference type="GO" id="GO:0000287">
    <property type="term" value="F:magnesium ion binding"/>
    <property type="evidence" value="ECO:0007669"/>
    <property type="project" value="UniProtKB-UniRule"/>
</dbReference>
<keyword evidence="13" id="KW-0630">Potassium</keyword>
<dbReference type="GO" id="GO:0004743">
    <property type="term" value="F:pyruvate kinase activity"/>
    <property type="evidence" value="ECO:0007669"/>
    <property type="project" value="UniProtKB-UniRule"/>
</dbReference>
<feature type="domain" description="Pyruvate kinase barrel" evidence="18">
    <location>
        <begin position="7"/>
        <end position="323"/>
    </location>
</feature>
<comment type="catalytic activity">
    <reaction evidence="17">
        <text>pyruvate + ATP = phosphoenolpyruvate + ADP + H(+)</text>
        <dbReference type="Rhea" id="RHEA:18157"/>
        <dbReference type="ChEBI" id="CHEBI:15361"/>
        <dbReference type="ChEBI" id="CHEBI:15378"/>
        <dbReference type="ChEBI" id="CHEBI:30616"/>
        <dbReference type="ChEBI" id="CHEBI:58702"/>
        <dbReference type="ChEBI" id="CHEBI:456216"/>
        <dbReference type="EC" id="2.7.1.40"/>
    </reaction>
</comment>
<evidence type="ECO:0000256" key="8">
    <source>
        <dbReference type="ARBA" id="ARBA00022723"/>
    </source>
</evidence>
<dbReference type="GO" id="GO:0005524">
    <property type="term" value="F:ATP binding"/>
    <property type="evidence" value="ECO:0007669"/>
    <property type="project" value="UniProtKB-KW"/>
</dbReference>
<comment type="similarity">
    <text evidence="4 17">Belongs to the pyruvate kinase family.</text>
</comment>
<name>A0A7V9Z3V4_9BACL</name>
<protein>
    <recommendedName>
        <fullName evidence="6 16">Pyruvate kinase</fullName>
        <ecNumber evidence="5 16">2.7.1.40</ecNumber>
    </recommendedName>
</protein>
<evidence type="ECO:0000256" key="5">
    <source>
        <dbReference type="ARBA" id="ARBA00012142"/>
    </source>
</evidence>
<evidence type="ECO:0000256" key="10">
    <source>
        <dbReference type="ARBA" id="ARBA00022777"/>
    </source>
</evidence>
<sequence>MMTIDQICTIGPATNNPEMIRALMEHGMTIVRLNLSHGDHLAHRQVIETVRSFNKQLGKQVKILGDLQGPKIRLGEIKEGKAVLQKGETFVLWTTLCMGTEKEASVDYPNIVNDVKVGTKILVNDGEVELVARRVTNQYVETEVVRGGTIGSRKSVNLPGAKLSIPALTEKDKRDLQFLLDEQVEMIACSFVREADHVRDIRDIISSFSCTCPMVIAKIETLEAVRNFTDIRNEAEGIMIARGDLGVELPFAWVPLLQKAMIYECNRFNTYVITATQMLQSMIEHERPTRAEVTDIFQAVLDGTNAVMLSAESASGKHPIESVTTLKTISSFAENMKCEAPFDFQDMIKLLDTV</sequence>
<evidence type="ECO:0000256" key="11">
    <source>
        <dbReference type="ARBA" id="ARBA00022840"/>
    </source>
</evidence>
<evidence type="ECO:0000256" key="6">
    <source>
        <dbReference type="ARBA" id="ARBA00018587"/>
    </source>
</evidence>
<organism evidence="19 20">
    <name type="scientific">Thermaerobacillus caldiproteolyticus</name>
    <dbReference type="NCBI Taxonomy" id="247480"/>
    <lineage>
        <taxon>Bacteria</taxon>
        <taxon>Bacillati</taxon>
        <taxon>Bacillota</taxon>
        <taxon>Bacilli</taxon>
        <taxon>Bacillales</taxon>
        <taxon>Anoxybacillaceae</taxon>
        <taxon>Thermaerobacillus</taxon>
    </lineage>
</organism>
<dbReference type="InterPro" id="IPR040442">
    <property type="entry name" value="Pyrv_kinase-like_dom_sf"/>
</dbReference>
<dbReference type="PANTHER" id="PTHR11817">
    <property type="entry name" value="PYRUVATE KINASE"/>
    <property type="match status" value="1"/>
</dbReference>
<dbReference type="UniPathway" id="UPA00109">
    <property type="reaction ID" value="UER00188"/>
</dbReference>
<dbReference type="SUPFAM" id="SSF51621">
    <property type="entry name" value="Phosphoenolpyruvate/pyruvate domain"/>
    <property type="match status" value="1"/>
</dbReference>
<evidence type="ECO:0000256" key="1">
    <source>
        <dbReference type="ARBA" id="ARBA00001958"/>
    </source>
</evidence>
<dbReference type="EMBL" id="JACDUT010000001">
    <property type="protein sequence ID" value="MBA2873567.1"/>
    <property type="molecule type" value="Genomic_DNA"/>
</dbReference>
<evidence type="ECO:0000313" key="19">
    <source>
        <dbReference type="EMBL" id="MBA2873567.1"/>
    </source>
</evidence>
<evidence type="ECO:0000256" key="12">
    <source>
        <dbReference type="ARBA" id="ARBA00022842"/>
    </source>
</evidence>
<keyword evidence="12 17" id="KW-0460">Magnesium</keyword>
<dbReference type="Gene3D" id="3.20.20.60">
    <property type="entry name" value="Phosphoenolpyruvate-binding domains"/>
    <property type="match status" value="1"/>
</dbReference>
<keyword evidence="14 17" id="KW-0324">Glycolysis</keyword>
<dbReference type="PRINTS" id="PR01050">
    <property type="entry name" value="PYRUVTKNASE"/>
</dbReference>
<dbReference type="NCBIfam" id="NF004491">
    <property type="entry name" value="PRK05826.1"/>
    <property type="match status" value="1"/>
</dbReference>
<evidence type="ECO:0000256" key="4">
    <source>
        <dbReference type="ARBA" id="ARBA00008663"/>
    </source>
</evidence>
<keyword evidence="15 19" id="KW-0670">Pyruvate</keyword>
<evidence type="ECO:0000256" key="3">
    <source>
        <dbReference type="ARBA" id="ARBA00006237"/>
    </source>
</evidence>
<evidence type="ECO:0000256" key="2">
    <source>
        <dbReference type="ARBA" id="ARBA00004997"/>
    </source>
</evidence>
<dbReference type="NCBIfam" id="TIGR01064">
    <property type="entry name" value="pyruv_kin"/>
    <property type="match status" value="1"/>
</dbReference>
<dbReference type="Proteomes" id="UP000523087">
    <property type="component" value="Unassembled WGS sequence"/>
</dbReference>
<comment type="similarity">
    <text evidence="3">In the C-terminal section; belongs to the PEP-utilizing enzyme family.</text>
</comment>
<dbReference type="GO" id="GO:0016301">
    <property type="term" value="F:kinase activity"/>
    <property type="evidence" value="ECO:0007669"/>
    <property type="project" value="UniProtKB-KW"/>
</dbReference>
<evidence type="ECO:0000256" key="16">
    <source>
        <dbReference type="NCBIfam" id="TIGR01064"/>
    </source>
</evidence>
<keyword evidence="10 17" id="KW-0418">Kinase</keyword>
<comment type="caution">
    <text evidence="19">The sequence shown here is derived from an EMBL/GenBank/DDBJ whole genome shotgun (WGS) entry which is preliminary data.</text>
</comment>
<dbReference type="InterPro" id="IPR015793">
    <property type="entry name" value="Pyrv_Knase_brl"/>
</dbReference>
<evidence type="ECO:0000256" key="13">
    <source>
        <dbReference type="ARBA" id="ARBA00022958"/>
    </source>
</evidence>
<dbReference type="InterPro" id="IPR015806">
    <property type="entry name" value="Pyrv_Knase_insert_dom_sf"/>
</dbReference>
<comment type="pathway">
    <text evidence="2 17">Carbohydrate degradation; glycolysis; pyruvate from D-glyceraldehyde 3-phosphate: step 5/5.</text>
</comment>
<proteinExistence type="inferred from homology"/>
<reference evidence="19 20" key="1">
    <citation type="submission" date="2020-07" db="EMBL/GenBank/DDBJ databases">
        <title>Genomic Encyclopedia of Type Strains, Phase IV (KMG-IV): sequencing the most valuable type-strain genomes for metagenomic binning, comparative biology and taxonomic classification.</title>
        <authorList>
            <person name="Goeker M."/>
        </authorList>
    </citation>
    <scope>NUCLEOTIDE SEQUENCE [LARGE SCALE GENOMIC DNA]</scope>
    <source>
        <strain evidence="19 20">DSM 15730</strain>
    </source>
</reference>
<evidence type="ECO:0000256" key="7">
    <source>
        <dbReference type="ARBA" id="ARBA00022679"/>
    </source>
</evidence>
<accession>A0A7V9Z3V4</accession>